<dbReference type="Gene3D" id="3.30.70.270">
    <property type="match status" value="1"/>
</dbReference>
<name>A0AAV4BP15_9GAST</name>
<dbReference type="InterPro" id="IPR010998">
    <property type="entry name" value="Integrase_recombinase_N"/>
</dbReference>
<keyword evidence="1" id="KW-0238">DNA-binding</keyword>
<dbReference type="InterPro" id="IPR043128">
    <property type="entry name" value="Rev_trsase/Diguanyl_cyclase"/>
</dbReference>
<dbReference type="SUPFAM" id="SSF56672">
    <property type="entry name" value="DNA/RNA polymerases"/>
    <property type="match status" value="1"/>
</dbReference>
<evidence type="ECO:0000259" key="4">
    <source>
        <dbReference type="PROSITE" id="PS51898"/>
    </source>
</evidence>
<evidence type="ECO:0000313" key="6">
    <source>
        <dbReference type="Proteomes" id="UP000735302"/>
    </source>
</evidence>
<keyword evidence="5" id="KW-0695">RNA-directed DNA polymerase</keyword>
<organism evidence="5 6">
    <name type="scientific">Plakobranchus ocellatus</name>
    <dbReference type="NCBI Taxonomy" id="259542"/>
    <lineage>
        <taxon>Eukaryota</taxon>
        <taxon>Metazoa</taxon>
        <taxon>Spiralia</taxon>
        <taxon>Lophotrochozoa</taxon>
        <taxon>Mollusca</taxon>
        <taxon>Gastropoda</taxon>
        <taxon>Heterobranchia</taxon>
        <taxon>Euthyneura</taxon>
        <taxon>Panpulmonata</taxon>
        <taxon>Sacoglossa</taxon>
        <taxon>Placobranchoidea</taxon>
        <taxon>Plakobranchidae</taxon>
        <taxon>Plakobranchus</taxon>
    </lineage>
</organism>
<keyword evidence="2" id="KW-0233">DNA recombination</keyword>
<evidence type="ECO:0000313" key="5">
    <source>
        <dbReference type="EMBL" id="GFO20850.1"/>
    </source>
</evidence>
<dbReference type="InterPro" id="IPR052055">
    <property type="entry name" value="Hepadnavirus_pol/RT"/>
</dbReference>
<dbReference type="Proteomes" id="UP000735302">
    <property type="component" value="Unassembled WGS sequence"/>
</dbReference>
<reference evidence="5 6" key="1">
    <citation type="journal article" date="2021" name="Elife">
        <title>Chloroplast acquisition without the gene transfer in kleptoplastic sea slugs, Plakobranchus ocellatus.</title>
        <authorList>
            <person name="Maeda T."/>
            <person name="Takahashi S."/>
            <person name="Yoshida T."/>
            <person name="Shimamura S."/>
            <person name="Takaki Y."/>
            <person name="Nagai Y."/>
            <person name="Toyoda A."/>
            <person name="Suzuki Y."/>
            <person name="Arimoto A."/>
            <person name="Ishii H."/>
            <person name="Satoh N."/>
            <person name="Nishiyama T."/>
            <person name="Hasebe M."/>
            <person name="Maruyama T."/>
            <person name="Minagawa J."/>
            <person name="Obokata J."/>
            <person name="Shigenobu S."/>
        </authorList>
    </citation>
    <scope>NUCLEOTIDE SEQUENCE [LARGE SCALE GENOMIC DNA]</scope>
</reference>
<dbReference type="GO" id="GO:0003964">
    <property type="term" value="F:RNA-directed DNA polymerase activity"/>
    <property type="evidence" value="ECO:0007669"/>
    <property type="project" value="UniProtKB-KW"/>
</dbReference>
<keyword evidence="6" id="KW-1185">Reference proteome</keyword>
<dbReference type="Pfam" id="PF00078">
    <property type="entry name" value="RVT_1"/>
    <property type="match status" value="1"/>
</dbReference>
<accession>A0AAV4BP15</accession>
<keyword evidence="5" id="KW-0808">Transferase</keyword>
<dbReference type="InterPro" id="IPR011010">
    <property type="entry name" value="DNA_brk_join_enz"/>
</dbReference>
<dbReference type="CDD" id="cd03714">
    <property type="entry name" value="RT_DIRS1"/>
    <property type="match status" value="1"/>
</dbReference>
<dbReference type="InterPro" id="IPR043502">
    <property type="entry name" value="DNA/RNA_pol_sf"/>
</dbReference>
<dbReference type="Gene3D" id="1.10.443.10">
    <property type="entry name" value="Intergrase catalytic core"/>
    <property type="match status" value="1"/>
</dbReference>
<dbReference type="SUPFAM" id="SSF56349">
    <property type="entry name" value="DNA breaking-rejoining enzymes"/>
    <property type="match status" value="1"/>
</dbReference>
<dbReference type="InterPro" id="IPR000477">
    <property type="entry name" value="RT_dom"/>
</dbReference>
<dbReference type="PANTHER" id="PTHR33050">
    <property type="entry name" value="REVERSE TRANSCRIPTASE DOMAIN-CONTAINING PROTEIN"/>
    <property type="match status" value="1"/>
</dbReference>
<protein>
    <submittedName>
        <fullName evidence="5">Reverse transcriptase and recombinase</fullName>
    </submittedName>
</protein>
<dbReference type="PROSITE" id="PS51898">
    <property type="entry name" value="TYR_RECOMBINASE"/>
    <property type="match status" value="1"/>
</dbReference>
<dbReference type="PANTHER" id="PTHR33050:SF7">
    <property type="entry name" value="RIBONUCLEASE H"/>
    <property type="match status" value="1"/>
</dbReference>
<evidence type="ECO:0000256" key="1">
    <source>
        <dbReference type="ARBA" id="ARBA00023125"/>
    </source>
</evidence>
<dbReference type="Gene3D" id="1.10.150.130">
    <property type="match status" value="1"/>
</dbReference>
<proteinExistence type="predicted"/>
<feature type="domain" description="Reverse transcriptase" evidence="3">
    <location>
        <begin position="22"/>
        <end position="204"/>
    </location>
</feature>
<feature type="domain" description="Tyr recombinase" evidence="4">
    <location>
        <begin position="602"/>
        <end position="805"/>
    </location>
</feature>
<comment type="caution">
    <text evidence="5">The sequence shown here is derived from an EMBL/GenBank/DDBJ whole genome shotgun (WGS) entry which is preliminary data.</text>
</comment>
<dbReference type="InterPro" id="IPR002104">
    <property type="entry name" value="Integrase_catalytic"/>
</dbReference>
<dbReference type="CDD" id="cd09275">
    <property type="entry name" value="RNase_HI_RT_DIRS1"/>
    <property type="match status" value="1"/>
</dbReference>
<dbReference type="Gene3D" id="3.10.10.10">
    <property type="entry name" value="HIV Type 1 Reverse Transcriptase, subunit A, domain 1"/>
    <property type="match status" value="1"/>
</dbReference>
<gene>
    <name evidence="5" type="ORF">PoB_004735500</name>
</gene>
<dbReference type="InterPro" id="IPR013762">
    <property type="entry name" value="Integrase-like_cat_sf"/>
</dbReference>
<dbReference type="EMBL" id="BLXT01005208">
    <property type="protein sequence ID" value="GFO20850.1"/>
    <property type="molecule type" value="Genomic_DNA"/>
</dbReference>
<keyword evidence="5" id="KW-0548">Nucleotidyltransferase</keyword>
<dbReference type="InterPro" id="IPR036397">
    <property type="entry name" value="RNaseH_sf"/>
</dbReference>
<evidence type="ECO:0000256" key="2">
    <source>
        <dbReference type="ARBA" id="ARBA00023172"/>
    </source>
</evidence>
<sequence length="821" mass="93518">MSFSDRECEIVTEEINNLVNKGIISECEHARGEVISTVFIRQKKDGTWRLILNLKRLNTEVTYRHFKMEILCSALKLVKKDAFMASIDLKDAYFSVSVHNTYKKFLRFKWRDKLFEFNALPNGLALAPRLFTKLLKPLFASLRKKGHISTFFIDDSLLIGHTELECVRNVCDTISVFSRTGFVVHPEKSMFEPSKVIQYLGVIINSDSMTLKLTEKRANSLVDTCSELLQGRQRTIRDVAVVVGKMVSSFPAIKYGPLYYRHLDRDKNVALNRNRGNFDALMTLSDRSRYELQWWVTNIFSAYNDITPPEPDAVVFTDASLSGWGCSVGNISSGGHWPQHAQSYHINVLEIRAVHETLKCFCHEFQNKHVRVMSDNTTAIACINHMGTNHSVENNEETWKLWTWCIDQKIWISAAHVPGKQNIVADRESRHRNLDSEWKLNCHDLTRALELLTLNPKWTYLRPREGPPSPPRLARNDSSTAFAEETGPAGLHGLRSRFEATGLNNDAIHLVMNSWRPNTAKSYNTYIKKWLDYIASNNIRDITIATFANFLSNLYILGNGYRTINLARSAVAAFLAPDGFVGFGTHPIITKLLRGVFHKRPALPKYTSTWNVDVVIKFLSEWPDLNVMSLKQLTLRLVMLLCLLSGQRGETIYKIRVNDISFHDNACFIVFSSLLKTSNPKRHLQPLELRSFTNERLCVVSHLQRYLAVTQGIRLGDQLLLTYIKPHRPIARGTLSRWIKMLLKMAGVNTEVYSAHSTRVASTSAAMVRNVPLDVILRSAGWSKKSTFEKFYFRNIPSCEPNFTDNVSGVCFANAILSKGT</sequence>
<dbReference type="AlphaFoldDB" id="A0AAV4BP15"/>
<dbReference type="GO" id="GO:0015074">
    <property type="term" value="P:DNA integration"/>
    <property type="evidence" value="ECO:0007669"/>
    <property type="project" value="InterPro"/>
</dbReference>
<evidence type="ECO:0000259" key="3">
    <source>
        <dbReference type="PROSITE" id="PS50878"/>
    </source>
</evidence>
<dbReference type="Pfam" id="PF00589">
    <property type="entry name" value="Phage_integrase"/>
    <property type="match status" value="1"/>
</dbReference>
<dbReference type="PROSITE" id="PS50878">
    <property type="entry name" value="RT_POL"/>
    <property type="match status" value="1"/>
</dbReference>
<dbReference type="Gene3D" id="3.30.420.10">
    <property type="entry name" value="Ribonuclease H-like superfamily/Ribonuclease H"/>
    <property type="match status" value="1"/>
</dbReference>
<dbReference type="GO" id="GO:0006310">
    <property type="term" value="P:DNA recombination"/>
    <property type="evidence" value="ECO:0007669"/>
    <property type="project" value="UniProtKB-KW"/>
</dbReference>
<dbReference type="GO" id="GO:0003677">
    <property type="term" value="F:DNA binding"/>
    <property type="evidence" value="ECO:0007669"/>
    <property type="project" value="UniProtKB-KW"/>
</dbReference>